<dbReference type="EMBL" id="JAHRIQ010105452">
    <property type="protein sequence ID" value="MEQ2255467.1"/>
    <property type="molecule type" value="Genomic_DNA"/>
</dbReference>
<organism evidence="1 2">
    <name type="scientific">Ilyodon furcidens</name>
    <name type="common">goldbreast splitfin</name>
    <dbReference type="NCBI Taxonomy" id="33524"/>
    <lineage>
        <taxon>Eukaryota</taxon>
        <taxon>Metazoa</taxon>
        <taxon>Chordata</taxon>
        <taxon>Craniata</taxon>
        <taxon>Vertebrata</taxon>
        <taxon>Euteleostomi</taxon>
        <taxon>Actinopterygii</taxon>
        <taxon>Neopterygii</taxon>
        <taxon>Teleostei</taxon>
        <taxon>Neoteleostei</taxon>
        <taxon>Acanthomorphata</taxon>
        <taxon>Ovalentaria</taxon>
        <taxon>Atherinomorphae</taxon>
        <taxon>Cyprinodontiformes</taxon>
        <taxon>Goodeidae</taxon>
        <taxon>Ilyodon</taxon>
    </lineage>
</organism>
<accession>A0ABV0VDV0</accession>
<dbReference type="Proteomes" id="UP001482620">
    <property type="component" value="Unassembled WGS sequence"/>
</dbReference>
<keyword evidence="2" id="KW-1185">Reference proteome</keyword>
<gene>
    <name evidence="1" type="ORF">ILYODFUR_014171</name>
</gene>
<comment type="caution">
    <text evidence="1">The sequence shown here is derived from an EMBL/GenBank/DDBJ whole genome shotgun (WGS) entry which is preliminary data.</text>
</comment>
<protein>
    <submittedName>
        <fullName evidence="1">Uncharacterized protein</fullName>
    </submittedName>
</protein>
<evidence type="ECO:0000313" key="1">
    <source>
        <dbReference type="EMBL" id="MEQ2255467.1"/>
    </source>
</evidence>
<name>A0ABV0VDV0_9TELE</name>
<proteinExistence type="predicted"/>
<sequence length="79" mass="9300">MVTWSAEMKLGKRPPMFEETSAKSTGPERVDFWIIRNLKSLLHVGIRWALEDNLETRRAGRMTLLSRTNIKNRLNLCWK</sequence>
<reference evidence="1 2" key="1">
    <citation type="submission" date="2021-06" db="EMBL/GenBank/DDBJ databases">
        <authorList>
            <person name="Palmer J.M."/>
        </authorList>
    </citation>
    <scope>NUCLEOTIDE SEQUENCE [LARGE SCALE GENOMIC DNA]</scope>
    <source>
        <strain evidence="2">if_2019</strain>
        <tissue evidence="1">Muscle</tissue>
    </source>
</reference>
<evidence type="ECO:0000313" key="2">
    <source>
        <dbReference type="Proteomes" id="UP001482620"/>
    </source>
</evidence>